<evidence type="ECO:0000259" key="4">
    <source>
        <dbReference type="PROSITE" id="PS50102"/>
    </source>
</evidence>
<keyword evidence="1 2" id="KW-0694">RNA-binding</keyword>
<evidence type="ECO:0000256" key="2">
    <source>
        <dbReference type="PROSITE-ProRule" id="PRU00176"/>
    </source>
</evidence>
<feature type="domain" description="RRM" evidence="4">
    <location>
        <begin position="347"/>
        <end position="443"/>
    </location>
</feature>
<evidence type="ECO:0000256" key="1">
    <source>
        <dbReference type="ARBA" id="ARBA00022884"/>
    </source>
</evidence>
<feature type="region of interest" description="Disordered" evidence="3">
    <location>
        <begin position="1"/>
        <end position="73"/>
    </location>
</feature>
<name>A0ABR1F9W5_9ASCO</name>
<dbReference type="InterPro" id="IPR007201">
    <property type="entry name" value="Mei2-like_Rrm_C"/>
</dbReference>
<organism evidence="5 6">
    <name type="scientific">Myxozyma melibiosi</name>
    <dbReference type="NCBI Taxonomy" id="54550"/>
    <lineage>
        <taxon>Eukaryota</taxon>
        <taxon>Fungi</taxon>
        <taxon>Dikarya</taxon>
        <taxon>Ascomycota</taxon>
        <taxon>Saccharomycotina</taxon>
        <taxon>Lipomycetes</taxon>
        <taxon>Lipomycetales</taxon>
        <taxon>Lipomycetaceae</taxon>
        <taxon>Myxozyma</taxon>
    </lineage>
</organism>
<feature type="compositionally biased region" description="Low complexity" evidence="3">
    <location>
        <begin position="7"/>
        <end position="20"/>
    </location>
</feature>
<comment type="caution">
    <text evidence="5">The sequence shown here is derived from an EMBL/GenBank/DDBJ whole genome shotgun (WGS) entry which is preliminary data.</text>
</comment>
<dbReference type="EMBL" id="JBBJBU010000004">
    <property type="protein sequence ID" value="KAK7205948.1"/>
    <property type="molecule type" value="Genomic_DNA"/>
</dbReference>
<feature type="compositionally biased region" description="Polar residues" evidence="3">
    <location>
        <begin position="50"/>
        <end position="60"/>
    </location>
</feature>
<dbReference type="SUPFAM" id="SSF54928">
    <property type="entry name" value="RNA-binding domain, RBD"/>
    <property type="match status" value="2"/>
</dbReference>
<evidence type="ECO:0000313" key="6">
    <source>
        <dbReference type="Proteomes" id="UP001498771"/>
    </source>
</evidence>
<dbReference type="InterPro" id="IPR034862">
    <property type="entry name" value="Fungal_Mei2-like_RRM3"/>
</dbReference>
<reference evidence="5 6" key="1">
    <citation type="submission" date="2024-03" db="EMBL/GenBank/DDBJ databases">
        <title>Genome-scale model development and genomic sequencing of the oleaginous clade Lipomyces.</title>
        <authorList>
            <consortium name="Lawrence Berkeley National Laboratory"/>
            <person name="Czajka J.J."/>
            <person name="Han Y."/>
            <person name="Kim J."/>
            <person name="Mondo S.J."/>
            <person name="Hofstad B.A."/>
            <person name="Robles A."/>
            <person name="Haridas S."/>
            <person name="Riley R."/>
            <person name="LaButti K."/>
            <person name="Pangilinan J."/>
            <person name="Andreopoulos W."/>
            <person name="Lipzen A."/>
            <person name="Yan J."/>
            <person name="Wang M."/>
            <person name="Ng V."/>
            <person name="Grigoriev I.V."/>
            <person name="Spatafora J.W."/>
            <person name="Magnuson J.K."/>
            <person name="Baker S.E."/>
            <person name="Pomraning K.R."/>
        </authorList>
    </citation>
    <scope>NUCLEOTIDE SEQUENCE [LARGE SCALE GENOMIC DNA]</scope>
    <source>
        <strain evidence="5 6">Phaff 52-87</strain>
    </source>
</reference>
<dbReference type="PROSITE" id="PS50102">
    <property type="entry name" value="RRM"/>
    <property type="match status" value="1"/>
</dbReference>
<accession>A0ABR1F9W5</accession>
<dbReference type="CDD" id="cd12532">
    <property type="entry name" value="RRM3_MEI2_fungi"/>
    <property type="match status" value="1"/>
</dbReference>
<evidence type="ECO:0000256" key="3">
    <source>
        <dbReference type="SAM" id="MobiDB-lite"/>
    </source>
</evidence>
<dbReference type="GeneID" id="90035203"/>
<dbReference type="InterPro" id="IPR035979">
    <property type="entry name" value="RBD_domain_sf"/>
</dbReference>
<dbReference type="Proteomes" id="UP001498771">
    <property type="component" value="Unassembled WGS sequence"/>
</dbReference>
<dbReference type="Pfam" id="PF04059">
    <property type="entry name" value="RRM_2"/>
    <property type="match status" value="1"/>
</dbReference>
<evidence type="ECO:0000313" key="5">
    <source>
        <dbReference type="EMBL" id="KAK7205948.1"/>
    </source>
</evidence>
<dbReference type="PANTHER" id="PTHR23189">
    <property type="entry name" value="RNA RECOGNITION MOTIF-CONTAINING"/>
    <property type="match status" value="1"/>
</dbReference>
<sequence>MNFDGPSIQSSVSSSYSLNSYNAPNKKPKQSKPHTHTSGNLSIVREHSHSSFTDNSFTPRSENHRPPSRFLKISGLPKTAEPASIVDTLSAFGELRGIYSREISLNGSVIVAFYDLRHSVTAYKSLCSQSIMGHVLQPQFFPKNYLIQMSENGIDMPFSTEYDDELTIFFNPGSVEDARSVLENYLPRFGSVLSLKIESDTTISCEFFDLRHAAAAADNIDGNVIRDITFYVSYQSIDYAFCPTTECNDFDKQPGSSALARVSSMPATTRRSTLSVHAPVFEAGAYGRRSPLPFGVYSDVDPAEASLTFQVENAPTSGRYDVYTNATVPKNNVVDLERIARGLDTRTTLMLRNIPNKVDQRMLKDYIDVTNRGTYDFLYLRIDFLNKCNVGYAFISFTSPEAIITFAKARAGTKWNRFNSEKICDISYANIQGKECLIEKFRNSSVMDQDAAYRPKIYYSDGPHKGEEEEFPPPNNLNRKLRSIASIQQIGI</sequence>
<proteinExistence type="predicted"/>
<dbReference type="RefSeq" id="XP_064768981.1">
    <property type="nucleotide sequence ID" value="XM_064909691.1"/>
</dbReference>
<feature type="compositionally biased region" description="Basic residues" evidence="3">
    <location>
        <begin position="26"/>
        <end position="35"/>
    </location>
</feature>
<keyword evidence="6" id="KW-1185">Reference proteome</keyword>
<dbReference type="InterPro" id="IPR000504">
    <property type="entry name" value="RRM_dom"/>
</dbReference>
<gene>
    <name evidence="5" type="ORF">BZA70DRAFT_149000</name>
</gene>
<protein>
    <submittedName>
        <fullName evidence="5">RNA recognition motif 2-domain-containing protein</fullName>
    </submittedName>
</protein>